<dbReference type="Proteomes" id="UP000886476">
    <property type="component" value="Unassembled WGS sequence"/>
</dbReference>
<evidence type="ECO:0000259" key="2">
    <source>
        <dbReference type="Pfam" id="PF22599"/>
    </source>
</evidence>
<dbReference type="PROSITE" id="PS51257">
    <property type="entry name" value="PROKAR_LIPOPROTEIN"/>
    <property type="match status" value="1"/>
</dbReference>
<feature type="domain" description="SecDF P1 head subdomain" evidence="2">
    <location>
        <begin position="31"/>
        <end position="114"/>
    </location>
</feature>
<dbReference type="Pfam" id="PF22599">
    <property type="entry name" value="SecDF_P1_head"/>
    <property type="match status" value="1"/>
</dbReference>
<sequence length="130" mass="14369">MMLLRCRSLLIVVTSLLFMSGCIAGDHVVVLTGATVGRDERTGRPILNLIFAEKSKETLRIISNSNLGRPLEIRVAGRTFLTPVLREPIGGATWQISDRDWTDQEVNGLAEQLNNAPKGEIEFRTAQPPK</sequence>
<proteinExistence type="predicted"/>
<feature type="chain" id="PRO_5046325538" description="SecDF P1 head subdomain domain-containing protein" evidence="1">
    <location>
        <begin position="25"/>
        <end position="130"/>
    </location>
</feature>
<keyword evidence="4" id="KW-1185">Reference proteome</keyword>
<reference evidence="3" key="1">
    <citation type="submission" date="2020-05" db="EMBL/GenBank/DDBJ databases">
        <title>Nod-independent and nitrogen-fixing Bradyrhizobium aeschynomene sp. nov. isolated from nodules of Aeschynomene indica.</title>
        <authorList>
            <person name="Zhang Z."/>
        </authorList>
    </citation>
    <scope>NUCLEOTIDE SEQUENCE</scope>
    <source>
        <strain evidence="3">83012</strain>
    </source>
</reference>
<accession>A0ABX2CN85</accession>
<evidence type="ECO:0000256" key="1">
    <source>
        <dbReference type="SAM" id="SignalP"/>
    </source>
</evidence>
<keyword evidence="1" id="KW-0732">Signal</keyword>
<dbReference type="Gene3D" id="3.30.1360.200">
    <property type="match status" value="1"/>
</dbReference>
<gene>
    <name evidence="3" type="ORF">HL667_31725</name>
</gene>
<name>A0ABX2CN85_9BRAD</name>
<feature type="signal peptide" evidence="1">
    <location>
        <begin position="1"/>
        <end position="24"/>
    </location>
</feature>
<evidence type="ECO:0000313" key="3">
    <source>
        <dbReference type="EMBL" id="NPU69611.1"/>
    </source>
</evidence>
<organism evidence="3 4">
    <name type="scientific">Bradyrhizobium aeschynomenes</name>
    <dbReference type="NCBI Taxonomy" id="2734909"/>
    <lineage>
        <taxon>Bacteria</taxon>
        <taxon>Pseudomonadati</taxon>
        <taxon>Pseudomonadota</taxon>
        <taxon>Alphaproteobacteria</taxon>
        <taxon>Hyphomicrobiales</taxon>
        <taxon>Nitrobacteraceae</taxon>
        <taxon>Bradyrhizobium</taxon>
    </lineage>
</organism>
<protein>
    <recommendedName>
        <fullName evidence="2">SecDF P1 head subdomain domain-containing protein</fullName>
    </recommendedName>
</protein>
<dbReference type="RefSeq" id="WP_172114802.1">
    <property type="nucleotide sequence ID" value="NZ_JABFDM010000005.1"/>
</dbReference>
<comment type="caution">
    <text evidence="3">The sequence shown here is derived from an EMBL/GenBank/DDBJ whole genome shotgun (WGS) entry which is preliminary data.</text>
</comment>
<dbReference type="InterPro" id="IPR054384">
    <property type="entry name" value="SecDF_P1_head"/>
</dbReference>
<evidence type="ECO:0000313" key="4">
    <source>
        <dbReference type="Proteomes" id="UP000886476"/>
    </source>
</evidence>
<dbReference type="EMBL" id="JABFDN010000020">
    <property type="protein sequence ID" value="NPU69611.1"/>
    <property type="molecule type" value="Genomic_DNA"/>
</dbReference>